<organism evidence="1 2">
    <name type="scientific">Caenorhabditis briggsae</name>
    <dbReference type="NCBI Taxonomy" id="6238"/>
    <lineage>
        <taxon>Eukaryota</taxon>
        <taxon>Metazoa</taxon>
        <taxon>Ecdysozoa</taxon>
        <taxon>Nematoda</taxon>
        <taxon>Chromadorea</taxon>
        <taxon>Rhabditida</taxon>
        <taxon>Rhabditina</taxon>
        <taxon>Rhabditomorpha</taxon>
        <taxon>Rhabditoidea</taxon>
        <taxon>Rhabditidae</taxon>
        <taxon>Peloderinae</taxon>
        <taxon>Caenorhabditis</taxon>
    </lineage>
</organism>
<keyword evidence="2" id="KW-1185">Reference proteome</keyword>
<name>A8XTD5_CAEBR</name>
<dbReference type="GeneID" id="8576605"/>
<evidence type="ECO:0000313" key="2">
    <source>
        <dbReference type="Proteomes" id="UP000008549"/>
    </source>
</evidence>
<dbReference type="InParanoid" id="A8XTD5"/>
<dbReference type="AlphaFoldDB" id="A8XTD5"/>
<sequence length="78" mass="9632">MRNLDEIREEKRADWRRQVMEKLEEDGEMYANLEIREFGKNDDYIWTEDEWENDLDFPEPIFFDGKLGFNNIKNNIKK</sequence>
<dbReference type="eggNOG" id="KOG1065">
    <property type="taxonomic scope" value="Eukaryota"/>
</dbReference>
<dbReference type="Proteomes" id="UP000008549">
    <property type="component" value="Unassembled WGS sequence"/>
</dbReference>
<dbReference type="KEGG" id="cbr:CBG_18463"/>
<dbReference type="HOGENOM" id="CLU_2624223_0_0_1"/>
<dbReference type="CTD" id="8576605"/>
<dbReference type="EMBL" id="HE601532">
    <property type="protein sequence ID" value="CAP35912.1"/>
    <property type="molecule type" value="Genomic_DNA"/>
</dbReference>
<reference evidence="1 2" key="2">
    <citation type="journal article" date="2011" name="PLoS Genet.">
        <title>Caenorhabditis briggsae recombinant inbred line genotypes reveal inter-strain incompatibility and the evolution of recombination.</title>
        <authorList>
            <person name="Ross J.A."/>
            <person name="Koboldt D.C."/>
            <person name="Staisch J.E."/>
            <person name="Chamberlin H.M."/>
            <person name="Gupta B.P."/>
            <person name="Miller R.D."/>
            <person name="Baird S.E."/>
            <person name="Haag E.S."/>
        </authorList>
    </citation>
    <scope>NUCLEOTIDE SEQUENCE [LARGE SCALE GENOMIC DNA]</scope>
    <source>
        <strain evidence="1 2">AF16</strain>
    </source>
</reference>
<accession>A8XTD5</accession>
<reference evidence="1 2" key="1">
    <citation type="journal article" date="2003" name="PLoS Biol.">
        <title>The genome sequence of Caenorhabditis briggsae: a platform for comparative genomics.</title>
        <authorList>
            <person name="Stein L.D."/>
            <person name="Bao Z."/>
            <person name="Blasiar D."/>
            <person name="Blumenthal T."/>
            <person name="Brent M.R."/>
            <person name="Chen N."/>
            <person name="Chinwalla A."/>
            <person name="Clarke L."/>
            <person name="Clee C."/>
            <person name="Coghlan A."/>
            <person name="Coulson A."/>
            <person name="D'Eustachio P."/>
            <person name="Fitch D.H."/>
            <person name="Fulton L.A."/>
            <person name="Fulton R.E."/>
            <person name="Griffiths-Jones S."/>
            <person name="Harris T.W."/>
            <person name="Hillier L.W."/>
            <person name="Kamath R."/>
            <person name="Kuwabara P.E."/>
            <person name="Mardis E.R."/>
            <person name="Marra M.A."/>
            <person name="Miner T.L."/>
            <person name="Minx P."/>
            <person name="Mullikin J.C."/>
            <person name="Plumb R.W."/>
            <person name="Rogers J."/>
            <person name="Schein J.E."/>
            <person name="Sohrmann M."/>
            <person name="Spieth J."/>
            <person name="Stajich J.E."/>
            <person name="Wei C."/>
            <person name="Willey D."/>
            <person name="Wilson R.K."/>
            <person name="Durbin R."/>
            <person name="Waterston R.H."/>
        </authorList>
    </citation>
    <scope>NUCLEOTIDE SEQUENCE [LARGE SCALE GENOMIC DNA]</scope>
    <source>
        <strain evidence="1 2">AF16</strain>
    </source>
</reference>
<dbReference type="STRING" id="6238.A8XTD5"/>
<proteinExistence type="predicted"/>
<gene>
    <name evidence="1" type="ORF">CBG18463</name>
    <name evidence="1" type="ORF">CBG_18463</name>
</gene>
<dbReference type="RefSeq" id="XP_002634612.1">
    <property type="nucleotide sequence ID" value="XM_002634566.1"/>
</dbReference>
<protein>
    <submittedName>
        <fullName evidence="1">Protein CBG18463</fullName>
    </submittedName>
</protein>
<evidence type="ECO:0000313" key="1">
    <source>
        <dbReference type="EMBL" id="CAP35912.1"/>
    </source>
</evidence>